<proteinExistence type="predicted"/>
<dbReference type="EMBL" id="MBTG01000018">
    <property type="protein sequence ID" value="OPH55975.1"/>
    <property type="molecule type" value="Genomic_DNA"/>
</dbReference>
<comment type="caution">
    <text evidence="1">The sequence shown here is derived from an EMBL/GenBank/DDBJ whole genome shotgun (WGS) entry which is preliminary data.</text>
</comment>
<dbReference type="AlphaFoldDB" id="A0A1V4HI45"/>
<organism evidence="1 2">
    <name type="scientific">Paenibacillus ferrarius</name>
    <dbReference type="NCBI Taxonomy" id="1469647"/>
    <lineage>
        <taxon>Bacteria</taxon>
        <taxon>Bacillati</taxon>
        <taxon>Bacillota</taxon>
        <taxon>Bacilli</taxon>
        <taxon>Bacillales</taxon>
        <taxon>Paenibacillaceae</taxon>
        <taxon>Paenibacillus</taxon>
    </lineage>
</organism>
<dbReference type="Proteomes" id="UP000190626">
    <property type="component" value="Unassembled WGS sequence"/>
</dbReference>
<protein>
    <submittedName>
        <fullName evidence="1">Uncharacterized protein</fullName>
    </submittedName>
</protein>
<gene>
    <name evidence="1" type="ORF">BC351_29205</name>
</gene>
<name>A0A1V4HI45_9BACL</name>
<reference evidence="2" key="1">
    <citation type="submission" date="2016-07" db="EMBL/GenBank/DDBJ databases">
        <authorList>
            <person name="Florea S."/>
            <person name="Webb J.S."/>
            <person name="Jaromczyk J."/>
            <person name="Schardl C.L."/>
        </authorList>
    </citation>
    <scope>NUCLEOTIDE SEQUENCE [LARGE SCALE GENOMIC DNA]</scope>
    <source>
        <strain evidence="2">CY1</strain>
    </source>
</reference>
<evidence type="ECO:0000313" key="1">
    <source>
        <dbReference type="EMBL" id="OPH55975.1"/>
    </source>
</evidence>
<keyword evidence="2" id="KW-1185">Reference proteome</keyword>
<dbReference type="OrthoDB" id="2990178at2"/>
<sequence>MFLFEQKLERYIEASKDLLAVEGIDEVLHYFRHDEYEMAFEGLLIELTNIRKYPSNFDYSEWKELGEHYRLDKEVVFDNSIWEKFIYWGKSYSGNSLN</sequence>
<evidence type="ECO:0000313" key="2">
    <source>
        <dbReference type="Proteomes" id="UP000190626"/>
    </source>
</evidence>
<accession>A0A1V4HI45</accession>
<dbReference type="RefSeq" id="WP_079414477.1">
    <property type="nucleotide sequence ID" value="NZ_MBTG01000018.1"/>
</dbReference>